<keyword evidence="2" id="KW-1185">Reference proteome</keyword>
<reference evidence="1 2" key="1">
    <citation type="submission" date="2014-06" db="EMBL/GenBank/DDBJ databases">
        <title>Shewanella sp. YQH10.</title>
        <authorList>
            <person name="Liu Y."/>
            <person name="Zeng R."/>
        </authorList>
    </citation>
    <scope>NUCLEOTIDE SEQUENCE [LARGE SCALE GENOMIC DNA]</scope>
    <source>
        <strain evidence="1 2">YQH10</strain>
    </source>
</reference>
<dbReference type="eggNOG" id="COG4519">
    <property type="taxonomic scope" value="Bacteria"/>
</dbReference>
<sequence length="106" mass="12134">MWQLEQVTKQQIAFLRKLYLAHLIDDGQHNLLSLQKHTCMPRRTVQDALAACSDIGIEISFIQDGVRNNSGYYHIQTWGPINSAWVGTHLQQIEQLLQIPTPQLTP</sequence>
<comment type="caution">
    <text evidence="1">The sequence shown here is derived from an EMBL/GenBank/DDBJ whole genome shotgun (WGS) entry which is preliminary data.</text>
</comment>
<accession>A0A094JGH6</accession>
<dbReference type="InterPro" id="IPR036388">
    <property type="entry name" value="WH-like_DNA-bd_sf"/>
</dbReference>
<name>A0A094JGH6_9GAMM</name>
<protein>
    <recommendedName>
        <fullName evidence="3">Helix-turn-helix type 11 domain-containing protein</fullName>
    </recommendedName>
</protein>
<gene>
    <name evidence="1" type="ORF">HR45_01235</name>
</gene>
<dbReference type="EMBL" id="JPEO01000001">
    <property type="protein sequence ID" value="KFZ39050.1"/>
    <property type="molecule type" value="Genomic_DNA"/>
</dbReference>
<dbReference type="Gene3D" id="1.10.10.10">
    <property type="entry name" value="Winged helix-like DNA-binding domain superfamily/Winged helix DNA-binding domain"/>
    <property type="match status" value="1"/>
</dbReference>
<dbReference type="RefSeq" id="WP_037438880.1">
    <property type="nucleotide sequence ID" value="NZ_JPEO01000001.1"/>
</dbReference>
<evidence type="ECO:0000313" key="1">
    <source>
        <dbReference type="EMBL" id="KFZ39050.1"/>
    </source>
</evidence>
<dbReference type="STRING" id="1515746.HR45_01235"/>
<dbReference type="OrthoDB" id="5735527at2"/>
<dbReference type="Proteomes" id="UP000029264">
    <property type="component" value="Unassembled WGS sequence"/>
</dbReference>
<dbReference type="PIRSF" id="PIRSF037266">
    <property type="entry name" value="UCP037266"/>
    <property type="match status" value="1"/>
</dbReference>
<dbReference type="Pfam" id="PF09904">
    <property type="entry name" value="HTH_43"/>
    <property type="match status" value="1"/>
</dbReference>
<dbReference type="InterPro" id="IPR017162">
    <property type="entry name" value="UCP037266"/>
</dbReference>
<evidence type="ECO:0008006" key="3">
    <source>
        <dbReference type="Google" id="ProtNLM"/>
    </source>
</evidence>
<proteinExistence type="predicted"/>
<organism evidence="1 2">
    <name type="scientific">Shewanella mangrovi</name>
    <dbReference type="NCBI Taxonomy" id="1515746"/>
    <lineage>
        <taxon>Bacteria</taxon>
        <taxon>Pseudomonadati</taxon>
        <taxon>Pseudomonadota</taxon>
        <taxon>Gammaproteobacteria</taxon>
        <taxon>Alteromonadales</taxon>
        <taxon>Shewanellaceae</taxon>
        <taxon>Shewanella</taxon>
    </lineage>
</organism>
<evidence type="ECO:0000313" key="2">
    <source>
        <dbReference type="Proteomes" id="UP000029264"/>
    </source>
</evidence>
<dbReference type="AlphaFoldDB" id="A0A094JGH6"/>